<dbReference type="Gene3D" id="1.10.630.10">
    <property type="entry name" value="Cytochrome P450"/>
    <property type="match status" value="1"/>
</dbReference>
<keyword evidence="8" id="KW-0503">Monooxygenase</keyword>
<feature type="transmembrane region" description="Helical" evidence="10">
    <location>
        <begin position="515"/>
        <end position="538"/>
    </location>
</feature>
<dbReference type="InterPro" id="IPR002401">
    <property type="entry name" value="Cyt_P450_E_grp-I"/>
</dbReference>
<comment type="similarity">
    <text evidence="2 8">Belongs to the cytochrome P450 family.</text>
</comment>
<dbReference type="PRINTS" id="PR00385">
    <property type="entry name" value="P450"/>
</dbReference>
<feature type="region of interest" description="Disordered" evidence="9">
    <location>
        <begin position="484"/>
        <end position="512"/>
    </location>
</feature>
<dbReference type="PANTHER" id="PTHR24305:SF96">
    <property type="entry name" value="CYTOCHROME P450 MONOOXYGENASE STCB-RELATED"/>
    <property type="match status" value="1"/>
</dbReference>
<evidence type="ECO:0000256" key="1">
    <source>
        <dbReference type="ARBA" id="ARBA00001971"/>
    </source>
</evidence>
<feature type="binding site" description="axial binding residue" evidence="7">
    <location>
        <position position="371"/>
    </location>
    <ligand>
        <name>heme</name>
        <dbReference type="ChEBI" id="CHEBI:30413"/>
    </ligand>
    <ligandPart>
        <name>Fe</name>
        <dbReference type="ChEBI" id="CHEBI:18248"/>
    </ligandPart>
</feature>
<dbReference type="GO" id="GO:0004497">
    <property type="term" value="F:monooxygenase activity"/>
    <property type="evidence" value="ECO:0007669"/>
    <property type="project" value="UniProtKB-KW"/>
</dbReference>
<dbReference type="EMBL" id="MDYO01000055">
    <property type="protein sequence ID" value="OQD91335.1"/>
    <property type="molecule type" value="Genomic_DNA"/>
</dbReference>
<dbReference type="InterPro" id="IPR050121">
    <property type="entry name" value="Cytochrome_P450_monoxygenase"/>
</dbReference>
<dbReference type="Proteomes" id="UP000191612">
    <property type="component" value="Unassembled WGS sequence"/>
</dbReference>
<reference evidence="12" key="1">
    <citation type="journal article" date="2017" name="Nat. Microbiol.">
        <title>Global analysis of biosynthetic gene clusters reveals vast potential of secondary metabolite production in Penicillium species.</title>
        <authorList>
            <person name="Nielsen J.C."/>
            <person name="Grijseels S."/>
            <person name="Prigent S."/>
            <person name="Ji B."/>
            <person name="Dainat J."/>
            <person name="Nielsen K.F."/>
            <person name="Frisvad J.C."/>
            <person name="Workman M."/>
            <person name="Nielsen J."/>
        </authorList>
    </citation>
    <scope>NUCLEOTIDE SEQUENCE [LARGE SCALE GENOMIC DNA]</scope>
    <source>
        <strain evidence="12">IBT 29525</strain>
    </source>
</reference>
<feature type="compositionally biased region" description="Low complexity" evidence="9">
    <location>
        <begin position="559"/>
        <end position="596"/>
    </location>
</feature>
<comment type="cofactor">
    <cofactor evidence="1 7">
        <name>heme</name>
        <dbReference type="ChEBI" id="CHEBI:30413"/>
    </cofactor>
</comment>
<gene>
    <name evidence="11" type="ORF">PENSOL_c055G07885</name>
</gene>
<evidence type="ECO:0000256" key="3">
    <source>
        <dbReference type="ARBA" id="ARBA00022617"/>
    </source>
</evidence>
<evidence type="ECO:0000256" key="9">
    <source>
        <dbReference type="SAM" id="MobiDB-lite"/>
    </source>
</evidence>
<organism evidence="11 12">
    <name type="scientific">Penicillium solitum</name>
    <dbReference type="NCBI Taxonomy" id="60172"/>
    <lineage>
        <taxon>Eukaryota</taxon>
        <taxon>Fungi</taxon>
        <taxon>Dikarya</taxon>
        <taxon>Ascomycota</taxon>
        <taxon>Pezizomycotina</taxon>
        <taxon>Eurotiomycetes</taxon>
        <taxon>Eurotiomycetidae</taxon>
        <taxon>Eurotiales</taxon>
        <taxon>Aspergillaceae</taxon>
        <taxon>Penicillium</taxon>
    </lineage>
</organism>
<evidence type="ECO:0000256" key="10">
    <source>
        <dbReference type="SAM" id="Phobius"/>
    </source>
</evidence>
<comment type="caution">
    <text evidence="11">The sequence shown here is derived from an EMBL/GenBank/DDBJ whole genome shotgun (WGS) entry which is preliminary data.</text>
</comment>
<sequence>MYVHQLHEKYGPIVRITPDQVDICDTNAVKEIHKTNSRFAKTAFYRKINIGNVPTTFSTTDRDFHTHHRRLLASPISDSSLTRLEPIIVNRIRIAVDKITMELTDHGVTDVFKWWLFMATDIIGELTFGDSFRMLEIGKKNQYSLDMERLISLQPFRTTFPVLVKIARYIPVSIIKNTAKSEDRLKTYAIQSVDRYKKLISQNPTNPKPTLFTKLFDENSGMSYSEIIQEAQGYIVAGSDTTAVTLTYLTYAVCRDSRVREKLVVELAGIPEPVTDKSLRDLPYLNQIINETLRLYTDVPFGLPRLVPPEGAQFNGYHVPGGITVSTQAYSLHRDHAIFPDPDKFNPERWENPTKEMKDASLPFGRGSRICLGMHLARMELRLATALFFRALPNARPSTKEDCSELLDDKHCANSTANVYKANDYFCCASGTQAFQKKNGFVGCTDDTSTLDSSLTLLKIQYHGTTSTALPSSTISSAISSATTTTTTSDATNPTSASDNSSSSSSSSSSSNTGAIAGGVVGGVAGLAILAGLLWFLLRRRNRAKQNIGTPVDPSPLMSSAPESSFPGSSSTPGSSVPVSSVTGSSAPGSNAPGSNIVEYFNKAPESLVSQPPQELAGREENMIHELPSQPTHR</sequence>
<dbReference type="InterPro" id="IPR017972">
    <property type="entry name" value="Cyt_P450_CS"/>
</dbReference>
<dbReference type="InterPro" id="IPR001128">
    <property type="entry name" value="Cyt_P450"/>
</dbReference>
<dbReference type="AlphaFoldDB" id="A0A1V6QQ56"/>
<dbReference type="Gene3D" id="1.20.5.510">
    <property type="entry name" value="Single helix bin"/>
    <property type="match status" value="1"/>
</dbReference>
<dbReference type="PANTHER" id="PTHR24305">
    <property type="entry name" value="CYTOCHROME P450"/>
    <property type="match status" value="1"/>
</dbReference>
<keyword evidence="5 8" id="KW-0560">Oxidoreductase</keyword>
<dbReference type="GO" id="GO:0016705">
    <property type="term" value="F:oxidoreductase activity, acting on paired donors, with incorporation or reduction of molecular oxygen"/>
    <property type="evidence" value="ECO:0007669"/>
    <property type="project" value="InterPro"/>
</dbReference>
<protein>
    <recommendedName>
        <fullName evidence="13">Cytochrome P450</fullName>
    </recommendedName>
</protein>
<dbReference type="GO" id="GO:0043386">
    <property type="term" value="P:mycotoxin biosynthetic process"/>
    <property type="evidence" value="ECO:0007669"/>
    <property type="project" value="UniProtKB-ARBA"/>
</dbReference>
<dbReference type="Pfam" id="PF00067">
    <property type="entry name" value="p450"/>
    <property type="match status" value="1"/>
</dbReference>
<evidence type="ECO:0000256" key="4">
    <source>
        <dbReference type="ARBA" id="ARBA00022723"/>
    </source>
</evidence>
<keyword evidence="10" id="KW-0812">Transmembrane</keyword>
<dbReference type="SUPFAM" id="SSF48264">
    <property type="entry name" value="Cytochrome P450"/>
    <property type="match status" value="1"/>
</dbReference>
<accession>A0A1V6QQ56</accession>
<dbReference type="InterPro" id="IPR036396">
    <property type="entry name" value="Cyt_P450_sf"/>
</dbReference>
<dbReference type="GO" id="GO:0020037">
    <property type="term" value="F:heme binding"/>
    <property type="evidence" value="ECO:0007669"/>
    <property type="project" value="InterPro"/>
</dbReference>
<evidence type="ECO:0000313" key="12">
    <source>
        <dbReference type="Proteomes" id="UP000191612"/>
    </source>
</evidence>
<dbReference type="STRING" id="60172.A0A1V6QQ56"/>
<proteinExistence type="inferred from homology"/>
<evidence type="ECO:0000313" key="11">
    <source>
        <dbReference type="EMBL" id="OQD91335.1"/>
    </source>
</evidence>
<evidence type="ECO:0008006" key="13">
    <source>
        <dbReference type="Google" id="ProtNLM"/>
    </source>
</evidence>
<evidence type="ECO:0000256" key="8">
    <source>
        <dbReference type="RuleBase" id="RU000461"/>
    </source>
</evidence>
<keyword evidence="10" id="KW-0472">Membrane</keyword>
<name>A0A1V6QQ56_9EURO</name>
<dbReference type="PRINTS" id="PR00463">
    <property type="entry name" value="EP450I"/>
</dbReference>
<keyword evidence="4 7" id="KW-0479">Metal-binding</keyword>
<evidence type="ECO:0000256" key="6">
    <source>
        <dbReference type="ARBA" id="ARBA00023004"/>
    </source>
</evidence>
<feature type="region of interest" description="Disordered" evidence="9">
    <location>
        <begin position="547"/>
        <end position="634"/>
    </location>
</feature>
<evidence type="ECO:0000256" key="5">
    <source>
        <dbReference type="ARBA" id="ARBA00023002"/>
    </source>
</evidence>
<dbReference type="CDD" id="cd11059">
    <property type="entry name" value="CYP_fungal"/>
    <property type="match status" value="1"/>
</dbReference>
<evidence type="ECO:0000256" key="7">
    <source>
        <dbReference type="PIRSR" id="PIRSR602401-1"/>
    </source>
</evidence>
<keyword evidence="12" id="KW-1185">Reference proteome</keyword>
<keyword evidence="6 7" id="KW-0408">Iron</keyword>
<keyword evidence="3 7" id="KW-0349">Heme</keyword>
<dbReference type="GO" id="GO:0005506">
    <property type="term" value="F:iron ion binding"/>
    <property type="evidence" value="ECO:0007669"/>
    <property type="project" value="InterPro"/>
</dbReference>
<evidence type="ECO:0000256" key="2">
    <source>
        <dbReference type="ARBA" id="ARBA00010617"/>
    </source>
</evidence>
<dbReference type="PROSITE" id="PS00086">
    <property type="entry name" value="CYTOCHROME_P450"/>
    <property type="match status" value="1"/>
</dbReference>
<keyword evidence="10" id="KW-1133">Transmembrane helix</keyword>